<dbReference type="GO" id="GO:0008654">
    <property type="term" value="P:phospholipid biosynthetic process"/>
    <property type="evidence" value="ECO:0007669"/>
    <property type="project" value="InterPro"/>
</dbReference>
<dbReference type="PATRIC" id="fig|56193.3.peg.2406"/>
<comment type="caution">
    <text evidence="2">The sequence shown here is derived from an EMBL/GenBank/DDBJ whole genome shotgun (WGS) entry which is preliminary data.</text>
</comment>
<sequence length="228" mass="25010">MTNPLHPAPAQLDRIQQNYLAKAERRLLTWFCGRMPAWVTPDLLTLLGVIGAFMTFAGYAASNYGSAWLLLAIMGYTVQWFGDSMDGSLARYRHIERPSYGYFIDHSCDGLVVLLILAGMGLSPFVTMDVAMIALAGYLLLSIHAYLSARVLGEFKLSYLSAGPTELRLMLMTLTAMMMQLGSGPGLFGAWSGFDIFVGTVGAILIILFIIQTLVTGRRLARIEAGQR</sequence>
<protein>
    <submittedName>
        <fullName evidence="2">CDP-alcohol phosphatidyltransferase</fullName>
    </submittedName>
</protein>
<evidence type="ECO:0000313" key="2">
    <source>
        <dbReference type="EMBL" id="KKW91761.1"/>
    </source>
</evidence>
<name>A0A0M3AS67_9SPHN</name>
<proteinExistence type="predicted"/>
<keyword evidence="1" id="KW-0812">Transmembrane</keyword>
<dbReference type="Gene3D" id="1.20.120.1760">
    <property type="match status" value="1"/>
</dbReference>
<feature type="transmembrane region" description="Helical" evidence="1">
    <location>
        <begin position="103"/>
        <end position="124"/>
    </location>
</feature>
<keyword evidence="2" id="KW-0808">Transferase</keyword>
<dbReference type="GO" id="GO:0016780">
    <property type="term" value="F:phosphotransferase activity, for other substituted phosphate groups"/>
    <property type="evidence" value="ECO:0007669"/>
    <property type="project" value="InterPro"/>
</dbReference>
<organism evidence="2 3">
    <name type="scientific">Sphingobium chungbukense</name>
    <dbReference type="NCBI Taxonomy" id="56193"/>
    <lineage>
        <taxon>Bacteria</taxon>
        <taxon>Pseudomonadati</taxon>
        <taxon>Pseudomonadota</taxon>
        <taxon>Alphaproteobacteria</taxon>
        <taxon>Sphingomonadales</taxon>
        <taxon>Sphingomonadaceae</taxon>
        <taxon>Sphingobium</taxon>
    </lineage>
</organism>
<dbReference type="Pfam" id="PF01066">
    <property type="entry name" value="CDP-OH_P_transf"/>
    <property type="match status" value="1"/>
</dbReference>
<evidence type="ECO:0000313" key="3">
    <source>
        <dbReference type="Proteomes" id="UP000033874"/>
    </source>
</evidence>
<feature type="transmembrane region" description="Helical" evidence="1">
    <location>
        <begin position="66"/>
        <end position="82"/>
    </location>
</feature>
<feature type="transmembrane region" description="Helical" evidence="1">
    <location>
        <begin position="43"/>
        <end position="60"/>
    </location>
</feature>
<reference evidence="2 3" key="1">
    <citation type="submission" date="2015-04" db="EMBL/GenBank/DDBJ databases">
        <title>Genome sequence of aromatic hydrocarbons-degrading Sphingobium chungbukense DJ77.</title>
        <authorList>
            <person name="Kim Y.-C."/>
            <person name="Chae J.-C."/>
        </authorList>
    </citation>
    <scope>NUCLEOTIDE SEQUENCE [LARGE SCALE GENOMIC DNA]</scope>
    <source>
        <strain evidence="2 3">DJ77</strain>
    </source>
</reference>
<feature type="transmembrane region" description="Helical" evidence="1">
    <location>
        <begin position="130"/>
        <end position="149"/>
    </location>
</feature>
<evidence type="ECO:0000256" key="1">
    <source>
        <dbReference type="SAM" id="Phobius"/>
    </source>
</evidence>
<keyword evidence="1" id="KW-1133">Transmembrane helix</keyword>
<dbReference type="STRING" id="56193.YP76_11585"/>
<dbReference type="RefSeq" id="WP_046763770.1">
    <property type="nucleotide sequence ID" value="NZ_LBIC01000005.1"/>
</dbReference>
<dbReference type="InterPro" id="IPR043130">
    <property type="entry name" value="CDP-OH_PTrfase_TM_dom"/>
</dbReference>
<keyword evidence="3" id="KW-1185">Reference proteome</keyword>
<gene>
    <name evidence="2" type="ORF">YP76_11585</name>
</gene>
<dbReference type="AlphaFoldDB" id="A0A0M3AS67"/>
<dbReference type="EMBL" id="LBIC01000005">
    <property type="protein sequence ID" value="KKW91761.1"/>
    <property type="molecule type" value="Genomic_DNA"/>
</dbReference>
<dbReference type="InterPro" id="IPR000462">
    <property type="entry name" value="CDP-OH_P_trans"/>
</dbReference>
<feature type="transmembrane region" description="Helical" evidence="1">
    <location>
        <begin position="196"/>
        <end position="215"/>
    </location>
</feature>
<keyword evidence="1" id="KW-0472">Membrane</keyword>
<dbReference type="Proteomes" id="UP000033874">
    <property type="component" value="Unassembled WGS sequence"/>
</dbReference>
<accession>A0A0M3AS67</accession>
<dbReference type="GO" id="GO:0016020">
    <property type="term" value="C:membrane"/>
    <property type="evidence" value="ECO:0007669"/>
    <property type="project" value="InterPro"/>
</dbReference>